<name>A0A0Q3PKX0_AMAAE</name>
<feature type="region of interest" description="Disordered" evidence="9">
    <location>
        <begin position="1"/>
        <end position="25"/>
    </location>
</feature>
<evidence type="ECO:0000313" key="13">
    <source>
        <dbReference type="EMBL" id="KQK81635.1"/>
    </source>
</evidence>
<evidence type="ECO:0000256" key="9">
    <source>
        <dbReference type="SAM" id="MobiDB-lite"/>
    </source>
</evidence>
<comment type="subcellular location">
    <subcellularLocation>
        <location evidence="2">Endoplasmic reticulum</location>
    </subcellularLocation>
    <subcellularLocation>
        <location evidence="1">Membrane</location>
        <topology evidence="1">Multi-pass membrane protein</topology>
    </subcellularLocation>
</comment>
<evidence type="ECO:0000256" key="4">
    <source>
        <dbReference type="ARBA" id="ARBA00022692"/>
    </source>
</evidence>
<evidence type="ECO:0000259" key="12">
    <source>
        <dbReference type="Pfam" id="PF21696"/>
    </source>
</evidence>
<feature type="domain" description="TECR-like N-terminal" evidence="12">
    <location>
        <begin position="138"/>
        <end position="182"/>
    </location>
</feature>
<dbReference type="PANTHER" id="PTHR10556">
    <property type="entry name" value="3-OXO-5-ALPHA-STEROID 4-DEHYDROGENASE"/>
    <property type="match status" value="1"/>
</dbReference>
<feature type="transmembrane region" description="Helical" evidence="10">
    <location>
        <begin position="278"/>
        <end position="305"/>
    </location>
</feature>
<comment type="similarity">
    <text evidence="3">Belongs to the steroid 5-alpha reductase family.</text>
</comment>
<keyword evidence="4 10" id="KW-0812">Transmembrane</keyword>
<keyword evidence="6 10" id="KW-1133">Transmembrane helix</keyword>
<keyword evidence="7" id="KW-0560">Oxidoreductase</keyword>
<dbReference type="AlphaFoldDB" id="A0A0Q3PKX0"/>
<organism evidence="13 14">
    <name type="scientific">Amazona aestiva</name>
    <name type="common">Blue-fronted Amazon parrot</name>
    <dbReference type="NCBI Taxonomy" id="12930"/>
    <lineage>
        <taxon>Eukaryota</taxon>
        <taxon>Metazoa</taxon>
        <taxon>Chordata</taxon>
        <taxon>Craniata</taxon>
        <taxon>Vertebrata</taxon>
        <taxon>Euteleostomi</taxon>
        <taxon>Archelosauria</taxon>
        <taxon>Archosauria</taxon>
        <taxon>Dinosauria</taxon>
        <taxon>Saurischia</taxon>
        <taxon>Theropoda</taxon>
        <taxon>Coelurosauria</taxon>
        <taxon>Aves</taxon>
        <taxon>Neognathae</taxon>
        <taxon>Neoaves</taxon>
        <taxon>Telluraves</taxon>
        <taxon>Australaves</taxon>
        <taxon>Psittaciformes</taxon>
        <taxon>Psittacidae</taxon>
        <taxon>Amazona</taxon>
    </lineage>
</organism>
<evidence type="ECO:0000256" key="10">
    <source>
        <dbReference type="SAM" id="Phobius"/>
    </source>
</evidence>
<dbReference type="STRING" id="12930.A0A0Q3PKX0"/>
<evidence type="ECO:0000256" key="5">
    <source>
        <dbReference type="ARBA" id="ARBA00022824"/>
    </source>
</evidence>
<dbReference type="Proteomes" id="UP000051836">
    <property type="component" value="Unassembled WGS sequence"/>
</dbReference>
<dbReference type="InterPro" id="IPR001104">
    <property type="entry name" value="3-oxo-5_a-steroid_4-DH_C"/>
</dbReference>
<accession>A0A0Q3PKX0</accession>
<dbReference type="GO" id="GO:0016627">
    <property type="term" value="F:oxidoreductase activity, acting on the CH-CH group of donors"/>
    <property type="evidence" value="ECO:0007669"/>
    <property type="project" value="InterPro"/>
</dbReference>
<dbReference type="EMBL" id="LMAW01002248">
    <property type="protein sequence ID" value="KQK81635.1"/>
    <property type="molecule type" value="Genomic_DNA"/>
</dbReference>
<dbReference type="Pfam" id="PF02544">
    <property type="entry name" value="Steroid_dh"/>
    <property type="match status" value="1"/>
</dbReference>
<dbReference type="GO" id="GO:0042761">
    <property type="term" value="P:very long-chain fatty acid biosynthetic process"/>
    <property type="evidence" value="ECO:0007669"/>
    <property type="project" value="TreeGrafter"/>
</dbReference>
<evidence type="ECO:0000259" key="11">
    <source>
        <dbReference type="Pfam" id="PF02544"/>
    </source>
</evidence>
<evidence type="ECO:0000256" key="7">
    <source>
        <dbReference type="ARBA" id="ARBA00023002"/>
    </source>
</evidence>
<keyword evidence="8 10" id="KW-0472">Membrane</keyword>
<evidence type="ECO:0000256" key="8">
    <source>
        <dbReference type="ARBA" id="ARBA00023136"/>
    </source>
</evidence>
<dbReference type="Pfam" id="PF21696">
    <property type="entry name" value="TECR_N"/>
    <property type="match status" value="1"/>
</dbReference>
<dbReference type="InterPro" id="IPR049127">
    <property type="entry name" value="TECR-like_N"/>
</dbReference>
<protein>
    <submittedName>
        <fullName evidence="13">Trans-2,3-enoyl-CoA reductase-like isoform X2</fullName>
    </submittedName>
</protein>
<comment type="caution">
    <text evidence="13">The sequence shown here is derived from an EMBL/GenBank/DDBJ whole genome shotgun (WGS) entry which is preliminary data.</text>
</comment>
<dbReference type="GO" id="GO:0016020">
    <property type="term" value="C:membrane"/>
    <property type="evidence" value="ECO:0007669"/>
    <property type="project" value="UniProtKB-SubCell"/>
</dbReference>
<evidence type="ECO:0000256" key="6">
    <source>
        <dbReference type="ARBA" id="ARBA00022989"/>
    </source>
</evidence>
<keyword evidence="5" id="KW-0256">Endoplasmic reticulum</keyword>
<gene>
    <name evidence="13" type="ORF">AAES_79067</name>
</gene>
<keyword evidence="14" id="KW-1185">Reference proteome</keyword>
<sequence>MLKGQKLCTPEHKGDPAAHGGAPSMSHNDTRSFFNFSQLALSSGNLKPPQVLKHSKITYFEVEILDVQSKKQICIVDKVSVLFQLSRDVLGSHGANSGRKKRDPAGMRDSKCNVPFLTQYCSTWFGCNVVLGAVGDGEKVPPSSTLLDVKHKFHKAYGPYLKDSVSIQSLAVSSIITLYFTDLGQQVGWTTFFLTEYTGPLLIYLFFYIRLSTIYDNVETKKNFRHPVVQELLSFYSPYFNFLYDLPKELVIVLYYQQNKDVMLNSFESMFRKRVGSWISFTVMTQTLPVGIFAFLMVIQMSLWAQKKHRLYLKRFYPEVRRKAAMIPIIF</sequence>
<dbReference type="GO" id="GO:0005783">
    <property type="term" value="C:endoplasmic reticulum"/>
    <property type="evidence" value="ECO:0007669"/>
    <property type="project" value="UniProtKB-SubCell"/>
</dbReference>
<dbReference type="InterPro" id="IPR039357">
    <property type="entry name" value="SRD5A/TECR"/>
</dbReference>
<feature type="domain" description="3-oxo-5-alpha-steroid 4-dehydrogenase C-terminal" evidence="11">
    <location>
        <begin position="276"/>
        <end position="331"/>
    </location>
</feature>
<evidence type="ECO:0000256" key="3">
    <source>
        <dbReference type="ARBA" id="ARBA00007742"/>
    </source>
</evidence>
<evidence type="ECO:0000256" key="2">
    <source>
        <dbReference type="ARBA" id="ARBA00004240"/>
    </source>
</evidence>
<dbReference type="PANTHER" id="PTHR10556:SF27">
    <property type="entry name" value="TRANS-2,3-ENOYL-COA REDUCTASE-LIKE"/>
    <property type="match status" value="1"/>
</dbReference>
<proteinExistence type="inferred from homology"/>
<dbReference type="OrthoDB" id="540503at2759"/>
<evidence type="ECO:0000313" key="14">
    <source>
        <dbReference type="Proteomes" id="UP000051836"/>
    </source>
</evidence>
<reference evidence="13 14" key="1">
    <citation type="submission" date="2015-10" db="EMBL/GenBank/DDBJ databases">
        <authorList>
            <person name="Gilbert D.G."/>
        </authorList>
    </citation>
    <scope>NUCLEOTIDE SEQUENCE [LARGE SCALE GENOMIC DNA]</scope>
    <source>
        <strain evidence="13">FVVF132</strain>
    </source>
</reference>
<evidence type="ECO:0000256" key="1">
    <source>
        <dbReference type="ARBA" id="ARBA00004141"/>
    </source>
</evidence>